<comment type="similarity">
    <text evidence="2">Belongs to the bacterial solute-binding protein SsuA/TauA family.</text>
</comment>
<evidence type="ECO:0000313" key="5">
    <source>
        <dbReference type="EMBL" id="SMC67924.1"/>
    </source>
</evidence>
<dbReference type="Gene3D" id="3.40.190.10">
    <property type="entry name" value="Periplasmic binding protein-like II"/>
    <property type="match status" value="2"/>
</dbReference>
<dbReference type="GO" id="GO:0042597">
    <property type="term" value="C:periplasmic space"/>
    <property type="evidence" value="ECO:0007669"/>
    <property type="project" value="UniProtKB-SubCell"/>
</dbReference>
<dbReference type="InterPro" id="IPR015168">
    <property type="entry name" value="SsuA/THI5"/>
</dbReference>
<dbReference type="PANTHER" id="PTHR30024">
    <property type="entry name" value="ALIPHATIC SULFONATES-BINDING PROTEIN-RELATED"/>
    <property type="match status" value="1"/>
</dbReference>
<dbReference type="AlphaFoldDB" id="A0A1W2B510"/>
<dbReference type="Pfam" id="PF09084">
    <property type="entry name" value="NMT1"/>
    <property type="match status" value="1"/>
</dbReference>
<comment type="subcellular location">
    <subcellularLocation>
        <location evidence="1">Periplasm</location>
    </subcellularLocation>
</comment>
<sequence>MIGNSSLSFKTIRSVSCGIISCLILAMTNGVTAQNLTPIRAAYVPVATWLPAWVAKEKGIFKNNGLDVTLTPIQNVSLLPPTMGKQFDVAASTPPDLIKAAANGIDVVAITGGVVESSSHMSMQFVVKKNAGINSIKDLSGKTIATPTIGSIMHLATLTWLKKNGVDPNSIRAVEVPFPNMVDQLKGSRVDALELLQPFVGQILSQPEFMTLGDPLLSVDDPTLFVMWIANGTWAKNNKEAVMKWSQSIAEAKEFIEKNSAESRAILGKYTNLPPAVTEKIPLPYYDASIKSSQIEVWVKALRDIGALNLPVDPNKIVFKN</sequence>
<gene>
    <name evidence="5" type="ORF">SAMN06296008_11170</name>
</gene>
<dbReference type="EMBL" id="FWXJ01000011">
    <property type="protein sequence ID" value="SMC67924.1"/>
    <property type="molecule type" value="Genomic_DNA"/>
</dbReference>
<reference evidence="5 6" key="1">
    <citation type="submission" date="2017-04" db="EMBL/GenBank/DDBJ databases">
        <authorList>
            <person name="Afonso C.L."/>
            <person name="Miller P.J."/>
            <person name="Scott M.A."/>
            <person name="Spackman E."/>
            <person name="Goraichik I."/>
            <person name="Dimitrov K.M."/>
            <person name="Suarez D.L."/>
            <person name="Swayne D.E."/>
        </authorList>
    </citation>
    <scope>NUCLEOTIDE SEQUENCE [LARGE SCALE GENOMIC DNA]</scope>
    <source>
        <strain evidence="5 6">VK13</strain>
    </source>
</reference>
<keyword evidence="6" id="KW-1185">Reference proteome</keyword>
<evidence type="ECO:0000256" key="2">
    <source>
        <dbReference type="ARBA" id="ARBA00010742"/>
    </source>
</evidence>
<keyword evidence="3" id="KW-0732">Signal</keyword>
<organism evidence="5 6">
    <name type="scientific">Polynucleobacter kasalickyi</name>
    <dbReference type="NCBI Taxonomy" id="1938817"/>
    <lineage>
        <taxon>Bacteria</taxon>
        <taxon>Pseudomonadati</taxon>
        <taxon>Pseudomonadota</taxon>
        <taxon>Betaproteobacteria</taxon>
        <taxon>Burkholderiales</taxon>
        <taxon>Burkholderiaceae</taxon>
        <taxon>Polynucleobacter</taxon>
    </lineage>
</organism>
<name>A0A1W2B510_9BURK</name>
<evidence type="ECO:0000259" key="4">
    <source>
        <dbReference type="Pfam" id="PF09084"/>
    </source>
</evidence>
<dbReference type="Proteomes" id="UP000192708">
    <property type="component" value="Unassembled WGS sequence"/>
</dbReference>
<dbReference type="PANTHER" id="PTHR30024:SF47">
    <property type="entry name" value="TAURINE-BINDING PERIPLASMIC PROTEIN"/>
    <property type="match status" value="1"/>
</dbReference>
<dbReference type="STRING" id="1938817.SAMN06296008_11170"/>
<accession>A0A1W2B510</accession>
<dbReference type="SUPFAM" id="SSF53850">
    <property type="entry name" value="Periplasmic binding protein-like II"/>
    <property type="match status" value="1"/>
</dbReference>
<feature type="domain" description="SsuA/THI5-like" evidence="4">
    <location>
        <begin position="51"/>
        <end position="254"/>
    </location>
</feature>
<evidence type="ECO:0000256" key="1">
    <source>
        <dbReference type="ARBA" id="ARBA00004418"/>
    </source>
</evidence>
<protein>
    <submittedName>
        <fullName evidence="5">ABC-type nitrate/sulfonate/bicarbonate transport system, substrate-binding protein</fullName>
    </submittedName>
</protein>
<evidence type="ECO:0000256" key="3">
    <source>
        <dbReference type="ARBA" id="ARBA00022729"/>
    </source>
</evidence>
<proteinExistence type="inferred from homology"/>
<evidence type="ECO:0000313" key="6">
    <source>
        <dbReference type="Proteomes" id="UP000192708"/>
    </source>
</evidence>